<gene>
    <name evidence="1" type="ORF">SLI_5376</name>
</gene>
<dbReference type="EMBL" id="CM001889">
    <property type="protein sequence ID" value="EOY50084.1"/>
    <property type="molecule type" value="Genomic_DNA"/>
</dbReference>
<proteinExistence type="predicted"/>
<protein>
    <submittedName>
        <fullName evidence="1">Uncharacterized protein</fullName>
    </submittedName>
</protein>
<dbReference type="AlphaFoldDB" id="A0A7U9DTY5"/>
<evidence type="ECO:0000313" key="2">
    <source>
        <dbReference type="Proteomes" id="UP000014062"/>
    </source>
</evidence>
<evidence type="ECO:0000313" key="1">
    <source>
        <dbReference type="EMBL" id="EOY50084.1"/>
    </source>
</evidence>
<accession>A0A7U9DTY5</accession>
<sequence length="67" mass="6895">MPPLRSVRTLGVLPLGPRRWRYRHEYRAPVQEGGAATGAASRIVSAVRAGGGARVAGAPGVTASTTV</sequence>
<dbReference type="Proteomes" id="UP000014062">
    <property type="component" value="Chromosome"/>
</dbReference>
<name>A0A7U9DTY5_STRLI</name>
<organism evidence="1 2">
    <name type="scientific">Streptomyces lividans 1326</name>
    <dbReference type="NCBI Taxonomy" id="1200984"/>
    <lineage>
        <taxon>Bacteria</taxon>
        <taxon>Bacillati</taxon>
        <taxon>Actinomycetota</taxon>
        <taxon>Actinomycetes</taxon>
        <taxon>Kitasatosporales</taxon>
        <taxon>Streptomycetaceae</taxon>
        <taxon>Streptomyces</taxon>
    </lineage>
</organism>
<reference evidence="2" key="1">
    <citation type="journal article" date="2013" name="Genome Biol. Evol.">
        <title>The genome sequence of Streptomyces lividans 66 reveals a novel tRNA-dependent peptide biosynthetic system within a metal-related genomic island.</title>
        <authorList>
            <person name="Cruz-Morales P."/>
            <person name="Vijgenboom E."/>
            <person name="Iruegas-Bocardo F."/>
            <person name="Girard G."/>
            <person name="Yanez-Guerra L.A."/>
            <person name="Ramos-Aboites H.E."/>
            <person name="Pernodet J.L."/>
            <person name="Anne J."/>
            <person name="van Wezel G.P."/>
            <person name="Barona-Gomez F."/>
        </authorList>
    </citation>
    <scope>NUCLEOTIDE SEQUENCE [LARGE SCALE GENOMIC DNA]</scope>
    <source>
        <strain evidence="2">1326</strain>
    </source>
</reference>